<dbReference type="InterPro" id="IPR036291">
    <property type="entry name" value="NAD(P)-bd_dom_sf"/>
</dbReference>
<dbReference type="EMBL" id="CP028923">
    <property type="protein sequence ID" value="QCK14219.1"/>
    <property type="molecule type" value="Genomic_DNA"/>
</dbReference>
<evidence type="ECO:0000259" key="10">
    <source>
        <dbReference type="SMART" id="SM00839"/>
    </source>
</evidence>
<dbReference type="InterPro" id="IPR006095">
    <property type="entry name" value="Glu/Leu/Phe/Val/Trp_DH"/>
</dbReference>
<protein>
    <recommendedName>
        <fullName evidence="5">Glutamate dehydrogenase</fullName>
    </recommendedName>
</protein>
<reference evidence="11 12" key="1">
    <citation type="submission" date="2018-04" db="EMBL/GenBank/DDBJ databases">
        <title>Complete genome uncultured novel isolate.</title>
        <authorList>
            <person name="Merlino G."/>
        </authorList>
    </citation>
    <scope>NUCLEOTIDE SEQUENCE [LARGE SCALE GENOMIC DNA]</scope>
    <source>
        <strain evidence="12">R1DC9</strain>
    </source>
</reference>
<evidence type="ECO:0000256" key="3">
    <source>
        <dbReference type="ARBA" id="ARBA00023002"/>
    </source>
</evidence>
<evidence type="ECO:0000256" key="4">
    <source>
        <dbReference type="ARBA" id="ARBA00023027"/>
    </source>
</evidence>
<evidence type="ECO:0000256" key="2">
    <source>
        <dbReference type="ARBA" id="ARBA00011643"/>
    </source>
</evidence>
<dbReference type="NCBIfam" id="NF006929">
    <property type="entry name" value="PRK09414.1"/>
    <property type="match status" value="1"/>
</dbReference>
<keyword evidence="12" id="KW-1185">Reference proteome</keyword>
<proteinExistence type="inferred from homology"/>
<dbReference type="OrthoDB" id="9803297at2"/>
<evidence type="ECO:0000256" key="1">
    <source>
        <dbReference type="ARBA" id="ARBA00006382"/>
    </source>
</evidence>
<dbReference type="Proteomes" id="UP000298616">
    <property type="component" value="Chromosome"/>
</dbReference>
<dbReference type="SUPFAM" id="SSF53223">
    <property type="entry name" value="Aminoacid dehydrogenase-like, N-terminal domain"/>
    <property type="match status" value="1"/>
</dbReference>
<feature type="binding site" evidence="7">
    <location>
        <position position="163"/>
    </location>
    <ligand>
        <name>substrate</name>
    </ligand>
</feature>
<dbReference type="PRINTS" id="PR00082">
    <property type="entry name" value="GLFDHDRGNASE"/>
</dbReference>
<dbReference type="InterPro" id="IPR006097">
    <property type="entry name" value="Glu/Leu/Phe/Val/Trp_DH_dimer"/>
</dbReference>
<dbReference type="RefSeq" id="WP_137089811.1">
    <property type="nucleotide sequence ID" value="NZ_CP028923.1"/>
</dbReference>
<sequence length="452" mass="50824">MSVDKIISNIKERNPHQPEFIQSVDEVIESLTPVLEKKDIFRKYKILERLTEPERLISFRVNWLDDNGEIHVNRGYRVQMNSALGPFKGGLRFHPSVNYSILKFLAFEQTFKNALTGMPLGSGKGGADFNPKGKSDEEIMRFCQNFMNELFRHMGQFTDIPAGDIGVGNREIGFLFGQYKKLRNEFAGVITGKNVRWGGSWVRTEATGFGLIYFACNMLSTQNDSLEGKNCLVSGAGNVAQHAIEKIIEMGGKPLTVSDSSGFIYDEEGIDKDKLKVIMKIKNEDRGRIKEYLEHYSNAEYHENKDDEDYNPLWDIKADCAFPCATQNEINKKDAENLVNNNIMLIAEGANMPVTKEGVQVFQDSDVMYAQGKASNAGGVAVSSIEMTQNRMGESWSREKVNKQLMNIMNTIHKDCTKAAEEYGFKKTNYVHGANIAGFTRVAHAMIEQGLT</sequence>
<dbReference type="AlphaFoldDB" id="A0A4D7JD14"/>
<dbReference type="Gene3D" id="3.40.50.720">
    <property type="entry name" value="NAD(P)-binding Rossmann-like Domain"/>
    <property type="match status" value="1"/>
</dbReference>
<dbReference type="SUPFAM" id="SSF51735">
    <property type="entry name" value="NAD(P)-binding Rossmann-fold domains"/>
    <property type="match status" value="1"/>
</dbReference>
<feature type="binding site" evidence="7">
    <location>
        <position position="112"/>
    </location>
    <ligand>
        <name>substrate</name>
    </ligand>
</feature>
<accession>A0A4D7JD14</accession>
<evidence type="ECO:0000256" key="8">
    <source>
        <dbReference type="PIRSR" id="PIRSR000185-3"/>
    </source>
</evidence>
<feature type="site" description="Important for catalysis" evidence="8">
    <location>
        <position position="164"/>
    </location>
</feature>
<dbReference type="InterPro" id="IPR033922">
    <property type="entry name" value="NAD_bind_Glu_DH"/>
</dbReference>
<evidence type="ECO:0000256" key="7">
    <source>
        <dbReference type="PIRSR" id="PIRSR000185-2"/>
    </source>
</evidence>
<feature type="binding site" evidence="7">
    <location>
        <position position="88"/>
    </location>
    <ligand>
        <name>substrate</name>
    </ligand>
</feature>
<evidence type="ECO:0000256" key="9">
    <source>
        <dbReference type="RuleBase" id="RU004417"/>
    </source>
</evidence>
<gene>
    <name evidence="11" type="ORF">DCC35_05395</name>
</gene>
<dbReference type="InterPro" id="IPR050724">
    <property type="entry name" value="Glu_Leu_Phe_Val_DH"/>
</dbReference>
<dbReference type="FunFam" id="1.10.285.10:FF:000001">
    <property type="entry name" value="Glutamate dehydrogenase"/>
    <property type="match status" value="1"/>
</dbReference>
<dbReference type="FunFam" id="3.40.50.10860:FF:000002">
    <property type="entry name" value="Glutamate dehydrogenase"/>
    <property type="match status" value="1"/>
</dbReference>
<keyword evidence="7" id="KW-0547">Nucleotide-binding</keyword>
<comment type="subunit">
    <text evidence="2">Homohexamer.</text>
</comment>
<dbReference type="GO" id="GO:0006537">
    <property type="term" value="P:glutamate biosynthetic process"/>
    <property type="evidence" value="ECO:0007669"/>
    <property type="project" value="TreeGrafter"/>
</dbReference>
<dbReference type="Gene3D" id="3.40.50.10860">
    <property type="entry name" value="Leucine Dehydrogenase, chain A, domain 1"/>
    <property type="match status" value="1"/>
</dbReference>
<dbReference type="InterPro" id="IPR006096">
    <property type="entry name" value="Glu/Leu/Phe/Val/Trp_DH_C"/>
</dbReference>
<name>A0A4D7JD14_9BACT</name>
<dbReference type="GO" id="GO:0005829">
    <property type="term" value="C:cytosol"/>
    <property type="evidence" value="ECO:0007669"/>
    <property type="project" value="TreeGrafter"/>
</dbReference>
<organism evidence="11 12">
    <name type="scientific">Mangrovivirga cuniculi</name>
    <dbReference type="NCBI Taxonomy" id="2715131"/>
    <lineage>
        <taxon>Bacteria</taxon>
        <taxon>Pseudomonadati</taxon>
        <taxon>Bacteroidota</taxon>
        <taxon>Cytophagia</taxon>
        <taxon>Cytophagales</taxon>
        <taxon>Mangrovivirgaceae</taxon>
        <taxon>Mangrovivirga</taxon>
    </lineage>
</organism>
<evidence type="ECO:0000256" key="6">
    <source>
        <dbReference type="PIRSR" id="PIRSR000185-1"/>
    </source>
</evidence>
<dbReference type="InterPro" id="IPR046346">
    <property type="entry name" value="Aminoacid_DH-like_N_sf"/>
</dbReference>
<dbReference type="FunFam" id="3.40.50.720:FF:000030">
    <property type="entry name" value="Glutamate dehydrogenase"/>
    <property type="match status" value="1"/>
</dbReference>
<dbReference type="Pfam" id="PF00208">
    <property type="entry name" value="ELFV_dehydrog"/>
    <property type="match status" value="1"/>
</dbReference>
<feature type="domain" description="Glutamate/phenylalanine/leucine/valine/L-tryptophan dehydrogenase C-terminal" evidence="10">
    <location>
        <begin position="200"/>
        <end position="450"/>
    </location>
</feature>
<dbReference type="GO" id="GO:0000166">
    <property type="term" value="F:nucleotide binding"/>
    <property type="evidence" value="ECO:0007669"/>
    <property type="project" value="UniProtKB-KW"/>
</dbReference>
<feature type="active site" description="Proton donor" evidence="6">
    <location>
        <position position="124"/>
    </location>
</feature>
<dbReference type="SMART" id="SM00839">
    <property type="entry name" value="ELFV_dehydrog"/>
    <property type="match status" value="1"/>
</dbReference>
<dbReference type="PANTHER" id="PTHR43571">
    <property type="entry name" value="NADP-SPECIFIC GLUTAMATE DEHYDROGENASE 1-RELATED"/>
    <property type="match status" value="1"/>
</dbReference>
<feature type="binding site" evidence="7">
    <location>
        <position position="109"/>
    </location>
    <ligand>
        <name>substrate</name>
    </ligand>
</feature>
<keyword evidence="3 5" id="KW-0560">Oxidoreductase</keyword>
<dbReference type="PANTHER" id="PTHR43571:SF1">
    <property type="entry name" value="NADP-SPECIFIC GLUTAMATE DEHYDROGENASE 1-RELATED"/>
    <property type="match status" value="1"/>
</dbReference>
<evidence type="ECO:0000313" key="12">
    <source>
        <dbReference type="Proteomes" id="UP000298616"/>
    </source>
</evidence>
<dbReference type="KEGG" id="fpf:DCC35_05395"/>
<dbReference type="CDD" id="cd05313">
    <property type="entry name" value="NAD_bind_2_Glu_DH"/>
    <property type="match status" value="1"/>
</dbReference>
<keyword evidence="4 7" id="KW-0520">NAD</keyword>
<feature type="binding site" evidence="7">
    <location>
        <position position="238"/>
    </location>
    <ligand>
        <name>NAD(+)</name>
        <dbReference type="ChEBI" id="CHEBI:57540"/>
    </ligand>
</feature>
<feature type="binding site" evidence="7">
    <location>
        <position position="383"/>
    </location>
    <ligand>
        <name>substrate</name>
    </ligand>
</feature>
<dbReference type="GO" id="GO:0004354">
    <property type="term" value="F:glutamate dehydrogenase (NADP+) activity"/>
    <property type="evidence" value="ECO:0007669"/>
    <property type="project" value="TreeGrafter"/>
</dbReference>
<feature type="binding site" evidence="7">
    <location>
        <position position="207"/>
    </location>
    <ligand>
        <name>NAD(+)</name>
        <dbReference type="ChEBI" id="CHEBI:57540"/>
    </ligand>
</feature>
<evidence type="ECO:0000256" key="5">
    <source>
        <dbReference type="PIRNR" id="PIRNR000185"/>
    </source>
</evidence>
<comment type="similarity">
    <text evidence="1 5 9">Belongs to the Glu/Leu/Phe/Val dehydrogenases family.</text>
</comment>
<evidence type="ECO:0000313" key="11">
    <source>
        <dbReference type="EMBL" id="QCK14219.1"/>
    </source>
</evidence>
<dbReference type="Gene3D" id="1.10.285.10">
    <property type="entry name" value="Glutamate Dehydrogenase, chain A, domain 3"/>
    <property type="match status" value="2"/>
</dbReference>
<dbReference type="Pfam" id="PF02812">
    <property type="entry name" value="ELFV_dehydrog_N"/>
    <property type="match status" value="1"/>
</dbReference>
<dbReference type="InterPro" id="IPR014362">
    <property type="entry name" value="Glu_DH"/>
</dbReference>
<dbReference type="PIRSF" id="PIRSF000185">
    <property type="entry name" value="Glu_DH"/>
    <property type="match status" value="1"/>
</dbReference>